<evidence type="ECO:0000256" key="1">
    <source>
        <dbReference type="SAM" id="Phobius"/>
    </source>
</evidence>
<organism evidence="3 4">
    <name type="scientific">Halalkalibacter hemicellulosilyticusJCM 9152</name>
    <dbReference type="NCBI Taxonomy" id="1236971"/>
    <lineage>
        <taxon>Bacteria</taxon>
        <taxon>Bacillati</taxon>
        <taxon>Bacillota</taxon>
        <taxon>Bacilli</taxon>
        <taxon>Bacillales</taxon>
        <taxon>Bacillaceae</taxon>
        <taxon>Halalkalibacter</taxon>
    </lineage>
</organism>
<keyword evidence="4" id="KW-1185">Reference proteome</keyword>
<evidence type="ECO:0000313" key="4">
    <source>
        <dbReference type="Proteomes" id="UP000018895"/>
    </source>
</evidence>
<dbReference type="OrthoDB" id="9797274at2"/>
<feature type="domain" description="Restriction endonuclease type IV Mrr" evidence="2">
    <location>
        <begin position="69"/>
        <end position="173"/>
    </location>
</feature>
<dbReference type="GO" id="GO:0004519">
    <property type="term" value="F:endonuclease activity"/>
    <property type="evidence" value="ECO:0007669"/>
    <property type="project" value="InterPro"/>
</dbReference>
<proteinExistence type="predicted"/>
<feature type="transmembrane region" description="Helical" evidence="1">
    <location>
        <begin position="9"/>
        <end position="24"/>
    </location>
</feature>
<dbReference type="EMBL" id="BAUU01000034">
    <property type="protein sequence ID" value="GAE32343.1"/>
    <property type="molecule type" value="Genomic_DNA"/>
</dbReference>
<evidence type="ECO:0000313" key="3">
    <source>
        <dbReference type="EMBL" id="GAE32343.1"/>
    </source>
</evidence>
<feature type="transmembrane region" description="Helical" evidence="1">
    <location>
        <begin position="30"/>
        <end position="50"/>
    </location>
</feature>
<dbReference type="InterPro" id="IPR007560">
    <property type="entry name" value="Restrct_endonuc_IV_Mrr"/>
</dbReference>
<dbReference type="SUPFAM" id="SSF52980">
    <property type="entry name" value="Restriction endonuclease-like"/>
    <property type="match status" value="1"/>
</dbReference>
<evidence type="ECO:0000259" key="2">
    <source>
        <dbReference type="Pfam" id="PF04471"/>
    </source>
</evidence>
<accession>W4QL25</accession>
<reference evidence="3" key="1">
    <citation type="journal article" date="2014" name="Genome Announc.">
        <title>Draft Genome Sequences of Three Alkaliphilic Bacillus Strains, Bacillus wakoensis JCM 9140T, Bacillus akibai JCM 9157T, and Bacillus hemicellulosilyticus JCM 9152T.</title>
        <authorList>
            <person name="Yuki M."/>
            <person name="Oshima K."/>
            <person name="Suda W."/>
            <person name="Oshida Y."/>
            <person name="Kitamura K."/>
            <person name="Iida T."/>
            <person name="Hattori M."/>
            <person name="Ohkuma M."/>
        </authorList>
    </citation>
    <scope>NUCLEOTIDE SEQUENCE [LARGE SCALE GENOMIC DNA]</scope>
    <source>
        <strain evidence="3">JCM 9152</strain>
    </source>
</reference>
<dbReference type="GO" id="GO:0003677">
    <property type="term" value="F:DNA binding"/>
    <property type="evidence" value="ECO:0007669"/>
    <property type="project" value="InterPro"/>
</dbReference>
<keyword evidence="1" id="KW-1133">Transmembrane helix</keyword>
<dbReference type="InterPro" id="IPR011335">
    <property type="entry name" value="Restrct_endonuc-II-like"/>
</dbReference>
<comment type="caution">
    <text evidence="3">The sequence shown here is derived from an EMBL/GenBank/DDBJ whole genome shotgun (WGS) entry which is preliminary data.</text>
</comment>
<keyword evidence="1" id="KW-0812">Transmembrane</keyword>
<dbReference type="Proteomes" id="UP000018895">
    <property type="component" value="Unassembled WGS sequence"/>
</dbReference>
<dbReference type="RefSeq" id="WP_035346649.1">
    <property type="nucleotide sequence ID" value="NZ_BAUU01000034.1"/>
</dbReference>
<protein>
    <recommendedName>
        <fullName evidence="2">Restriction endonuclease type IV Mrr domain-containing protein</fullName>
    </recommendedName>
</protein>
<sequence length="197" mass="23150">MKKTDKKKWSYSPILLFLTTYLVVQLYHVHFLLICIPFFLASLFVIISFFQKQLRLHITKEKHEAKNTLKKEDFKQLLAFLFKKQGYSVSNVKGQPPIADFILRKKGLKAAVHLINSEELISASQLKQIQENSIALNAHQSFIITNHYFSHEAKKEARANKFILMDYDTVEAMLSSIETEKRKHRFIFRVRSLLTKY</sequence>
<dbReference type="Pfam" id="PF04471">
    <property type="entry name" value="Mrr_cat"/>
    <property type="match status" value="1"/>
</dbReference>
<dbReference type="AlphaFoldDB" id="W4QL25"/>
<dbReference type="GO" id="GO:0009307">
    <property type="term" value="P:DNA restriction-modification system"/>
    <property type="evidence" value="ECO:0007669"/>
    <property type="project" value="InterPro"/>
</dbReference>
<keyword evidence="1" id="KW-0472">Membrane</keyword>
<name>W4QL25_9BACI</name>
<gene>
    <name evidence="3" type="ORF">JCM9152_3873</name>
</gene>